<dbReference type="Proteomes" id="UP000834458">
    <property type="component" value="Unassembled WGS sequence"/>
</dbReference>
<dbReference type="InterPro" id="IPR036388">
    <property type="entry name" value="WH-like_DNA-bd_sf"/>
</dbReference>
<accession>A0AA35D5U2</accession>
<dbReference type="EMBL" id="CAHPSC010000011">
    <property type="protein sequence ID" value="CAB5675704.1"/>
    <property type="molecule type" value="Genomic_DNA"/>
</dbReference>
<protein>
    <recommendedName>
        <fullName evidence="4">Helix-turn-helix domain-containing protein</fullName>
    </recommendedName>
</protein>
<gene>
    <name evidence="2" type="ORF">GHA_01111</name>
</gene>
<comment type="caution">
    <text evidence="2">The sequence shown here is derived from an EMBL/GenBank/DDBJ whole genome shotgun (WGS) entry which is preliminary data.</text>
</comment>
<sequence length="323" mass="35578">MSIALMTLTWQTALPLNQKAALLALSDWANDEGASLHPSIYALSERLTCSERTAQRLIRDLEDGQWIAVVGNHNGGRPGATRNYRINVRKLRAEAFQEEERRAEVRRQHRHVNADNTPDPFETGDKSSKTGDIGVTGDKLTGVTNQVETGDKSGSRRVTNRAETGDTGVTLTTIEPSIEPPKNHQCARTAKPAVVGRPDGVTEQTWADWLQLRKRLKAEVTLTALDGIAREAAKAGYSLEDALMTCCANGWRGFRAEWVHRGGRGQAPQETAYQQQMRQRVAALTPRFAAQSPQQHPGDFFRDQAIDVPAHEVSGARQIGGVR</sequence>
<name>A0AA35D5U2_9BURK</name>
<dbReference type="AlphaFoldDB" id="A0AA35D5U2"/>
<proteinExistence type="predicted"/>
<dbReference type="Gene3D" id="1.10.10.10">
    <property type="entry name" value="Winged helix-like DNA-binding domain superfamily/Winged helix DNA-binding domain"/>
    <property type="match status" value="1"/>
</dbReference>
<dbReference type="Pfam" id="PF13730">
    <property type="entry name" value="HTH_36"/>
    <property type="match status" value="1"/>
</dbReference>
<evidence type="ECO:0000313" key="2">
    <source>
        <dbReference type="EMBL" id="CAB5675704.1"/>
    </source>
</evidence>
<feature type="region of interest" description="Disordered" evidence="1">
    <location>
        <begin position="102"/>
        <end position="139"/>
    </location>
</feature>
<evidence type="ECO:0008006" key="4">
    <source>
        <dbReference type="Google" id="ProtNLM"/>
    </source>
</evidence>
<reference evidence="2" key="1">
    <citation type="submission" date="2020-05" db="EMBL/GenBank/DDBJ databases">
        <authorList>
            <person name="Delgado-Blas J."/>
        </authorList>
    </citation>
    <scope>NUCLEOTIDE SEQUENCE</scope>
    <source>
        <strain evidence="2">BB1454</strain>
    </source>
</reference>
<organism evidence="2 3">
    <name type="scientific">Comamonas aquatica</name>
    <dbReference type="NCBI Taxonomy" id="225991"/>
    <lineage>
        <taxon>Bacteria</taxon>
        <taxon>Pseudomonadati</taxon>
        <taxon>Pseudomonadota</taxon>
        <taxon>Betaproteobacteria</taxon>
        <taxon>Burkholderiales</taxon>
        <taxon>Comamonadaceae</taxon>
        <taxon>Comamonas</taxon>
    </lineage>
</organism>
<evidence type="ECO:0000256" key="1">
    <source>
        <dbReference type="SAM" id="MobiDB-lite"/>
    </source>
</evidence>
<dbReference type="RefSeq" id="WP_234686402.1">
    <property type="nucleotide sequence ID" value="NZ_CAHPSC010000011.1"/>
</dbReference>
<evidence type="ECO:0000313" key="3">
    <source>
        <dbReference type="Proteomes" id="UP000834458"/>
    </source>
</evidence>